<accession>A0A1K1P049</accession>
<evidence type="ECO:0000313" key="12">
    <source>
        <dbReference type="Proteomes" id="UP000183461"/>
    </source>
</evidence>
<comment type="function">
    <text evidence="9">This protein specifically catalyzes the removal of signal peptides from prolipoproteins.</text>
</comment>
<dbReference type="EC" id="3.4.23.36" evidence="9"/>
<dbReference type="PANTHER" id="PTHR33695">
    <property type="entry name" value="LIPOPROTEIN SIGNAL PEPTIDASE"/>
    <property type="match status" value="1"/>
</dbReference>
<feature type="transmembrane region" description="Helical" evidence="9">
    <location>
        <begin position="88"/>
        <end position="106"/>
    </location>
</feature>
<dbReference type="NCBIfam" id="TIGR00077">
    <property type="entry name" value="lspA"/>
    <property type="match status" value="1"/>
</dbReference>
<evidence type="ECO:0000256" key="1">
    <source>
        <dbReference type="ARBA" id="ARBA00006139"/>
    </source>
</evidence>
<evidence type="ECO:0000256" key="2">
    <source>
        <dbReference type="ARBA" id="ARBA00022475"/>
    </source>
</evidence>
<keyword evidence="3 9" id="KW-0645">Protease</keyword>
<evidence type="ECO:0000256" key="5">
    <source>
        <dbReference type="ARBA" id="ARBA00022750"/>
    </source>
</evidence>
<dbReference type="Pfam" id="PF01252">
    <property type="entry name" value="Peptidase_A8"/>
    <property type="match status" value="1"/>
</dbReference>
<organism evidence="11 12">
    <name type="scientific">Ruminococcus flavefaciens</name>
    <dbReference type="NCBI Taxonomy" id="1265"/>
    <lineage>
        <taxon>Bacteria</taxon>
        <taxon>Bacillati</taxon>
        <taxon>Bacillota</taxon>
        <taxon>Clostridia</taxon>
        <taxon>Eubacteriales</taxon>
        <taxon>Oscillospiraceae</taxon>
        <taxon>Ruminococcus</taxon>
    </lineage>
</organism>
<dbReference type="GO" id="GO:0005886">
    <property type="term" value="C:plasma membrane"/>
    <property type="evidence" value="ECO:0007669"/>
    <property type="project" value="UniProtKB-SubCell"/>
</dbReference>
<evidence type="ECO:0000256" key="8">
    <source>
        <dbReference type="ARBA" id="ARBA00023136"/>
    </source>
</evidence>
<gene>
    <name evidence="9" type="primary">lspA</name>
    <name evidence="11" type="ORF">SAMN02910280_2410</name>
</gene>
<evidence type="ECO:0000256" key="7">
    <source>
        <dbReference type="ARBA" id="ARBA00022989"/>
    </source>
</evidence>
<keyword evidence="4 9" id="KW-0812">Transmembrane</keyword>
<reference evidence="11 12" key="1">
    <citation type="submission" date="2016-11" db="EMBL/GenBank/DDBJ databases">
        <authorList>
            <person name="Jaros S."/>
            <person name="Januszkiewicz K."/>
            <person name="Wedrychowicz H."/>
        </authorList>
    </citation>
    <scope>NUCLEOTIDE SEQUENCE [LARGE SCALE GENOMIC DNA]</scope>
    <source>
        <strain evidence="11 12">YL228</strain>
    </source>
</reference>
<dbReference type="EMBL" id="FPIP01000006">
    <property type="protein sequence ID" value="SFW41162.1"/>
    <property type="molecule type" value="Genomic_DNA"/>
</dbReference>
<keyword evidence="2 9" id="KW-1003">Cell membrane</keyword>
<keyword evidence="8 9" id="KW-0472">Membrane</keyword>
<evidence type="ECO:0000256" key="3">
    <source>
        <dbReference type="ARBA" id="ARBA00022670"/>
    </source>
</evidence>
<dbReference type="HAMAP" id="MF_00161">
    <property type="entry name" value="LspA"/>
    <property type="match status" value="1"/>
</dbReference>
<dbReference type="GO" id="GO:0004190">
    <property type="term" value="F:aspartic-type endopeptidase activity"/>
    <property type="evidence" value="ECO:0007669"/>
    <property type="project" value="UniProtKB-UniRule"/>
</dbReference>
<dbReference type="GO" id="GO:0006508">
    <property type="term" value="P:proteolysis"/>
    <property type="evidence" value="ECO:0007669"/>
    <property type="project" value="UniProtKB-KW"/>
</dbReference>
<proteinExistence type="inferred from homology"/>
<dbReference type="PANTHER" id="PTHR33695:SF1">
    <property type="entry name" value="LIPOPROTEIN SIGNAL PEPTIDASE"/>
    <property type="match status" value="1"/>
</dbReference>
<dbReference type="UniPathway" id="UPA00665"/>
<feature type="active site" evidence="9">
    <location>
        <position position="132"/>
    </location>
</feature>
<evidence type="ECO:0000256" key="4">
    <source>
        <dbReference type="ARBA" id="ARBA00022692"/>
    </source>
</evidence>
<keyword evidence="6 9" id="KW-0378">Hydrolase</keyword>
<feature type="active site" evidence="9">
    <location>
        <position position="116"/>
    </location>
</feature>
<comment type="caution">
    <text evidence="9">Lacks conserved residue(s) required for the propagation of feature annotation.</text>
</comment>
<sequence length="171" mass="19319">MIILALLVAVLVGADQLVKYWAVHELKPVGTMDFIRIGDFKIFDLTYLENDGAIFGSMSGQRWFLIGFTSLVVLAGIVVLFKVHRRSKFLSTAIALFIAGGIGNLIDRFRFAYVVDMFEFKPFKFAIFNVADICVTFAFIMLIWYALFIDPKIEKAKKAAEAESEKAEENE</sequence>
<evidence type="ECO:0000256" key="6">
    <source>
        <dbReference type="ARBA" id="ARBA00022801"/>
    </source>
</evidence>
<comment type="pathway">
    <text evidence="9">Protein modification; lipoprotein biosynthesis (signal peptide cleavage).</text>
</comment>
<keyword evidence="5 9" id="KW-0064">Aspartyl protease</keyword>
<evidence type="ECO:0000313" key="11">
    <source>
        <dbReference type="EMBL" id="SFW41162.1"/>
    </source>
</evidence>
<dbReference type="PRINTS" id="PR00781">
    <property type="entry name" value="LIPOSIGPTASE"/>
</dbReference>
<evidence type="ECO:0000256" key="9">
    <source>
        <dbReference type="HAMAP-Rule" id="MF_00161"/>
    </source>
</evidence>
<name>A0A1K1P049_RUMFL</name>
<comment type="subcellular location">
    <subcellularLocation>
        <location evidence="9">Cell membrane</location>
        <topology evidence="9">Multi-pass membrane protein</topology>
    </subcellularLocation>
</comment>
<feature type="transmembrane region" description="Helical" evidence="9">
    <location>
        <begin position="63"/>
        <end position="81"/>
    </location>
</feature>
<dbReference type="AlphaFoldDB" id="A0A1K1P049"/>
<evidence type="ECO:0000256" key="10">
    <source>
        <dbReference type="RuleBase" id="RU004181"/>
    </source>
</evidence>
<dbReference type="Proteomes" id="UP000183461">
    <property type="component" value="Unassembled WGS sequence"/>
</dbReference>
<comment type="similarity">
    <text evidence="1 9 10">Belongs to the peptidase A8 family.</text>
</comment>
<comment type="catalytic activity">
    <reaction evidence="9">
        <text>Release of signal peptides from bacterial membrane prolipoproteins. Hydrolyzes -Xaa-Yaa-Zaa-|-(S,diacylglyceryl)Cys-, in which Xaa is hydrophobic (preferably Leu), and Yaa (Ala or Ser) and Zaa (Gly or Ala) have small, neutral side chains.</text>
        <dbReference type="EC" id="3.4.23.36"/>
    </reaction>
</comment>
<dbReference type="RefSeq" id="WP_303805393.1">
    <property type="nucleotide sequence ID" value="NZ_CAMIZA010000039.1"/>
</dbReference>
<keyword evidence="7 9" id="KW-1133">Transmembrane helix</keyword>
<feature type="transmembrane region" description="Helical" evidence="9">
    <location>
        <begin position="126"/>
        <end position="148"/>
    </location>
</feature>
<dbReference type="InterPro" id="IPR001872">
    <property type="entry name" value="Peptidase_A8"/>
</dbReference>
<protein>
    <recommendedName>
        <fullName evidence="9">Lipoprotein signal peptidase</fullName>
        <ecNumber evidence="9">3.4.23.36</ecNumber>
    </recommendedName>
    <alternativeName>
        <fullName evidence="9">Prolipoprotein signal peptidase</fullName>
    </alternativeName>
    <alternativeName>
        <fullName evidence="9">Signal peptidase II</fullName>
        <shortName evidence="9">SPase II</shortName>
    </alternativeName>
</protein>